<keyword evidence="4 7" id="KW-0472">Membrane</keyword>
<evidence type="ECO:0000256" key="6">
    <source>
        <dbReference type="SAM" id="MobiDB-lite"/>
    </source>
</evidence>
<feature type="domain" description="Rhodopsin" evidence="8">
    <location>
        <begin position="30"/>
        <end position="278"/>
    </location>
</feature>
<keyword evidence="3 7" id="KW-1133">Transmembrane helix</keyword>
<gene>
    <name evidence="9" type="ORF">N7450_002026</name>
</gene>
<feature type="transmembrane region" description="Helical" evidence="7">
    <location>
        <begin position="107"/>
        <end position="123"/>
    </location>
</feature>
<evidence type="ECO:0000256" key="3">
    <source>
        <dbReference type="ARBA" id="ARBA00022989"/>
    </source>
</evidence>
<evidence type="ECO:0000256" key="4">
    <source>
        <dbReference type="ARBA" id="ARBA00023136"/>
    </source>
</evidence>
<organism evidence="9 10">
    <name type="scientific">Penicillium hetheringtonii</name>
    <dbReference type="NCBI Taxonomy" id="911720"/>
    <lineage>
        <taxon>Eukaryota</taxon>
        <taxon>Fungi</taxon>
        <taxon>Dikarya</taxon>
        <taxon>Ascomycota</taxon>
        <taxon>Pezizomycotina</taxon>
        <taxon>Eurotiomycetes</taxon>
        <taxon>Eurotiomycetidae</taxon>
        <taxon>Eurotiales</taxon>
        <taxon>Aspergillaceae</taxon>
        <taxon>Penicillium</taxon>
    </lineage>
</organism>
<protein>
    <recommendedName>
        <fullName evidence="8">Rhodopsin domain-containing protein</fullName>
    </recommendedName>
</protein>
<evidence type="ECO:0000256" key="2">
    <source>
        <dbReference type="ARBA" id="ARBA00022692"/>
    </source>
</evidence>
<feature type="region of interest" description="Disordered" evidence="6">
    <location>
        <begin position="292"/>
        <end position="326"/>
    </location>
</feature>
<proteinExistence type="inferred from homology"/>
<dbReference type="EMBL" id="JAQJAC010000001">
    <property type="protein sequence ID" value="KAJ5600959.1"/>
    <property type="molecule type" value="Genomic_DNA"/>
</dbReference>
<evidence type="ECO:0000313" key="10">
    <source>
        <dbReference type="Proteomes" id="UP001216150"/>
    </source>
</evidence>
<comment type="caution">
    <text evidence="9">The sequence shown here is derived from an EMBL/GenBank/DDBJ whole genome shotgun (WGS) entry which is preliminary data.</text>
</comment>
<reference evidence="9 10" key="1">
    <citation type="journal article" date="2023" name="IMA Fungus">
        <title>Comparative genomic study of the Penicillium genus elucidates a diverse pangenome and 15 lateral gene transfer events.</title>
        <authorList>
            <person name="Petersen C."/>
            <person name="Sorensen T."/>
            <person name="Nielsen M.R."/>
            <person name="Sondergaard T.E."/>
            <person name="Sorensen J.L."/>
            <person name="Fitzpatrick D.A."/>
            <person name="Frisvad J.C."/>
            <person name="Nielsen K.L."/>
        </authorList>
    </citation>
    <scope>NUCLEOTIDE SEQUENCE [LARGE SCALE GENOMIC DNA]</scope>
    <source>
        <strain evidence="9 10">IBT 29057</strain>
    </source>
</reference>
<dbReference type="GO" id="GO:0016020">
    <property type="term" value="C:membrane"/>
    <property type="evidence" value="ECO:0007669"/>
    <property type="project" value="UniProtKB-SubCell"/>
</dbReference>
<dbReference type="PANTHER" id="PTHR33048">
    <property type="entry name" value="PTH11-LIKE INTEGRAL MEMBRANE PROTEIN (AFU_ORTHOLOGUE AFUA_5G11245)"/>
    <property type="match status" value="1"/>
</dbReference>
<comment type="subcellular location">
    <subcellularLocation>
        <location evidence="1">Membrane</location>
        <topology evidence="1">Multi-pass membrane protein</topology>
    </subcellularLocation>
</comment>
<keyword evidence="2 7" id="KW-0812">Transmembrane</keyword>
<evidence type="ECO:0000259" key="8">
    <source>
        <dbReference type="Pfam" id="PF20684"/>
    </source>
</evidence>
<dbReference type="Pfam" id="PF20684">
    <property type="entry name" value="Fung_rhodopsin"/>
    <property type="match status" value="1"/>
</dbReference>
<dbReference type="InterPro" id="IPR052337">
    <property type="entry name" value="SAT4-like"/>
</dbReference>
<evidence type="ECO:0000256" key="7">
    <source>
        <dbReference type="SAM" id="Phobius"/>
    </source>
</evidence>
<dbReference type="InterPro" id="IPR049326">
    <property type="entry name" value="Rhodopsin_dom_fungi"/>
</dbReference>
<dbReference type="Proteomes" id="UP001216150">
    <property type="component" value="Unassembled WGS sequence"/>
</dbReference>
<feature type="transmembrane region" description="Helical" evidence="7">
    <location>
        <begin position="12"/>
        <end position="34"/>
    </location>
</feature>
<accession>A0AAD6H1Z0</accession>
<dbReference type="AlphaFoldDB" id="A0AAD6H1Z0"/>
<keyword evidence="10" id="KW-1185">Reference proteome</keyword>
<evidence type="ECO:0000313" key="9">
    <source>
        <dbReference type="EMBL" id="KAJ5600959.1"/>
    </source>
</evidence>
<feature type="transmembrane region" description="Helical" evidence="7">
    <location>
        <begin position="46"/>
        <end position="68"/>
    </location>
</feature>
<evidence type="ECO:0000256" key="1">
    <source>
        <dbReference type="ARBA" id="ARBA00004141"/>
    </source>
</evidence>
<feature type="transmembrane region" description="Helical" evidence="7">
    <location>
        <begin position="249"/>
        <end position="273"/>
    </location>
</feature>
<evidence type="ECO:0000256" key="5">
    <source>
        <dbReference type="ARBA" id="ARBA00038359"/>
    </source>
</evidence>
<feature type="compositionally biased region" description="Polar residues" evidence="6">
    <location>
        <begin position="317"/>
        <end position="326"/>
    </location>
</feature>
<feature type="transmembrane region" description="Helical" evidence="7">
    <location>
        <begin position="135"/>
        <end position="154"/>
    </location>
</feature>
<dbReference type="PANTHER" id="PTHR33048:SF47">
    <property type="entry name" value="INTEGRAL MEMBRANE PROTEIN-RELATED"/>
    <property type="match status" value="1"/>
</dbReference>
<feature type="transmembrane region" description="Helical" evidence="7">
    <location>
        <begin position="217"/>
        <end position="237"/>
    </location>
</feature>
<feature type="transmembrane region" description="Helical" evidence="7">
    <location>
        <begin position="181"/>
        <end position="205"/>
    </location>
</feature>
<name>A0AAD6H1Z0_9EURO</name>
<sequence>MAGDPNSHWKQVLIIVPIVGTTIATIIYVLRLFARHMITQKLRIEDIIMGLGLIFTWGVAGCVVYAAFHGIGVGKTIWALPREERRRITLVYIANWTTHADWILQKFWPAAQVLVKVSIILFLRRLLDCLERFKIYATVVIVFVVAWGVTAIMGNTFQCWPVQYFWIKSIHGSCMKGQNTFFIIIGSLSLAQDVLILCLPLPVVWQLHAPLRQKIEITLLFSIGCLVCIFSILRLVALRNFQADNLTGSSFFTLIWTILELDVAIICGCLLLMKPLVQSCIQYMRREITRLSSGSQSRGSEMMGESPVSHGGFALEDQSQQLQMER</sequence>
<comment type="similarity">
    <text evidence="5">Belongs to the SAT4 family.</text>
</comment>